<evidence type="ECO:0000256" key="17">
    <source>
        <dbReference type="PROSITE-ProRule" id="PRU00703"/>
    </source>
</evidence>
<feature type="binding site" evidence="16">
    <location>
        <position position="78"/>
    </location>
    <ligand>
        <name>Zn(2+)</name>
        <dbReference type="ChEBI" id="CHEBI:29105"/>
        <note>catalytic</note>
    </ligand>
</feature>
<evidence type="ECO:0000313" key="20">
    <source>
        <dbReference type="Proteomes" id="UP000249169"/>
    </source>
</evidence>
<keyword evidence="13 14" id="KW-0472">Membrane</keyword>
<evidence type="ECO:0000256" key="3">
    <source>
        <dbReference type="ARBA" id="ARBA00022475"/>
    </source>
</evidence>
<keyword evidence="6 14" id="KW-0479">Metal-binding</keyword>
<feature type="transmembrane region" description="Helical" evidence="14">
    <location>
        <begin position="148"/>
        <end position="172"/>
    </location>
</feature>
<evidence type="ECO:0000256" key="16">
    <source>
        <dbReference type="PIRSR" id="PIRSR006404-2"/>
    </source>
</evidence>
<feature type="binding site" evidence="16">
    <location>
        <position position="82"/>
    </location>
    <ligand>
        <name>Zn(2+)</name>
        <dbReference type="ChEBI" id="CHEBI:29105"/>
        <note>catalytic</note>
    </ligand>
</feature>
<dbReference type="AlphaFoldDB" id="A0A328CBV0"/>
<keyword evidence="7" id="KW-0677">Repeat</keyword>
<evidence type="ECO:0000256" key="11">
    <source>
        <dbReference type="ARBA" id="ARBA00023049"/>
    </source>
</evidence>
<sequence>MFKHALRLPFRLLGIPLYLDLTFLLILPLLAWLIGNQLVPFIDLVGLPIDADALDQGLLPYVLGLIAAVALFISVVIHELGHALVARRFGVETERITLWLLGGMAHFKKIPRQRGAEALVAIAGPITSFALAALGALALLLIPTDWGALYFVVAYTTFMNVALATFNLIPALPLDGGRVLRSLLALRMDRPRATQIAATISRVLAIILGIFGLLSLNIFLILIAVFVYIAVAAEARFELADDLLRNVPVSALMSSPIESVPAEMPVEVLLKRMLRDARHAYPVHDESGSFLGLITLNNLQRAAPEDTIAEHMSDLPESIDPDASASELLEMMSRQESPRVLVRPSGGPFLGIITRTDLFRALQLLTGRAPASES</sequence>
<feature type="transmembrane region" description="Helical" evidence="14">
    <location>
        <begin position="118"/>
        <end position="142"/>
    </location>
</feature>
<dbReference type="OrthoDB" id="9781963at2"/>
<dbReference type="Pfam" id="PF00571">
    <property type="entry name" value="CBS"/>
    <property type="match status" value="2"/>
</dbReference>
<evidence type="ECO:0000256" key="9">
    <source>
        <dbReference type="ARBA" id="ARBA00022833"/>
    </source>
</evidence>
<evidence type="ECO:0000256" key="4">
    <source>
        <dbReference type="ARBA" id="ARBA00022670"/>
    </source>
</evidence>
<evidence type="ECO:0000259" key="18">
    <source>
        <dbReference type="PROSITE" id="PS51371"/>
    </source>
</evidence>
<organism evidence="19 20">
    <name type="scientific">Lujinxingia litoralis</name>
    <dbReference type="NCBI Taxonomy" id="2211119"/>
    <lineage>
        <taxon>Bacteria</taxon>
        <taxon>Deltaproteobacteria</taxon>
        <taxon>Bradymonadales</taxon>
        <taxon>Lujinxingiaceae</taxon>
        <taxon>Lujinxingia</taxon>
    </lineage>
</organism>
<dbReference type="InterPro" id="IPR008915">
    <property type="entry name" value="Peptidase_M50"/>
</dbReference>
<evidence type="ECO:0000256" key="10">
    <source>
        <dbReference type="ARBA" id="ARBA00022989"/>
    </source>
</evidence>
<comment type="subcellular location">
    <subcellularLocation>
        <location evidence="1 14">Cell membrane</location>
        <topology evidence="1 14">Multi-pass membrane protein</topology>
    </subcellularLocation>
</comment>
<comment type="caution">
    <text evidence="19">The sequence shown here is derived from an EMBL/GenBank/DDBJ whole genome shotgun (WGS) entry which is preliminary data.</text>
</comment>
<keyword evidence="10 14" id="KW-1133">Transmembrane helix</keyword>
<comment type="similarity">
    <text evidence="2 14">Belongs to the peptidase M50B family.</text>
</comment>
<feature type="domain" description="CBS" evidence="18">
    <location>
        <begin position="312"/>
        <end position="370"/>
    </location>
</feature>
<feature type="transmembrane region" description="Helical" evidence="14">
    <location>
        <begin position="12"/>
        <end position="34"/>
    </location>
</feature>
<feature type="active site" evidence="15">
    <location>
        <position position="79"/>
    </location>
</feature>
<keyword evidence="20" id="KW-1185">Reference proteome</keyword>
<evidence type="ECO:0000256" key="8">
    <source>
        <dbReference type="ARBA" id="ARBA00022801"/>
    </source>
</evidence>
<keyword evidence="11 14" id="KW-0482">Metalloprotease</keyword>
<keyword evidence="4 14" id="KW-0645">Protease</keyword>
<feature type="binding site" evidence="16">
    <location>
        <position position="175"/>
    </location>
    <ligand>
        <name>Zn(2+)</name>
        <dbReference type="ChEBI" id="CHEBI:29105"/>
        <note>catalytic</note>
    </ligand>
</feature>
<evidence type="ECO:0000256" key="1">
    <source>
        <dbReference type="ARBA" id="ARBA00004651"/>
    </source>
</evidence>
<dbReference type="Gene3D" id="3.10.580.10">
    <property type="entry name" value="CBS-domain"/>
    <property type="match status" value="2"/>
</dbReference>
<dbReference type="CDD" id="cd06164">
    <property type="entry name" value="S2P-M50_SpoIVFB_CBS"/>
    <property type="match status" value="1"/>
</dbReference>
<dbReference type="SMART" id="SM00116">
    <property type="entry name" value="CBS"/>
    <property type="match status" value="2"/>
</dbReference>
<keyword evidence="5 14" id="KW-0812">Transmembrane</keyword>
<evidence type="ECO:0000256" key="2">
    <source>
        <dbReference type="ARBA" id="ARBA00007931"/>
    </source>
</evidence>
<evidence type="ECO:0000256" key="12">
    <source>
        <dbReference type="ARBA" id="ARBA00023122"/>
    </source>
</evidence>
<evidence type="ECO:0000256" key="15">
    <source>
        <dbReference type="PIRSR" id="PIRSR006404-1"/>
    </source>
</evidence>
<accession>A0A328CBV0</accession>
<dbReference type="Pfam" id="PF02163">
    <property type="entry name" value="Peptidase_M50"/>
    <property type="match status" value="2"/>
</dbReference>
<dbReference type="RefSeq" id="WP_111729233.1">
    <property type="nucleotide sequence ID" value="NZ_QHKO01000002.1"/>
</dbReference>
<proteinExistence type="inferred from homology"/>
<evidence type="ECO:0000256" key="14">
    <source>
        <dbReference type="PIRNR" id="PIRNR006404"/>
    </source>
</evidence>
<keyword evidence="12 17" id="KW-0129">CBS domain</keyword>
<gene>
    <name evidence="19" type="ORF">DL240_07465</name>
</gene>
<dbReference type="PROSITE" id="PS51371">
    <property type="entry name" value="CBS"/>
    <property type="match status" value="2"/>
</dbReference>
<evidence type="ECO:0000313" key="19">
    <source>
        <dbReference type="EMBL" id="RAL23979.1"/>
    </source>
</evidence>
<dbReference type="PANTHER" id="PTHR39188:SF3">
    <property type="entry name" value="STAGE IV SPORULATION PROTEIN FB"/>
    <property type="match status" value="1"/>
</dbReference>
<evidence type="ECO:0000256" key="13">
    <source>
        <dbReference type="ARBA" id="ARBA00023136"/>
    </source>
</evidence>
<feature type="transmembrane region" description="Helical" evidence="14">
    <location>
        <begin position="218"/>
        <end position="237"/>
    </location>
</feature>
<reference evidence="19 20" key="1">
    <citation type="submission" date="2018-05" db="EMBL/GenBank/DDBJ databases">
        <title>Lujinxingia marina gen. nov. sp. nov., a new facultative anaerobic member of the class Deltaproteobacteria, and proposal of Lujinxingaceae fam. nov.</title>
        <authorList>
            <person name="Li C.-M."/>
        </authorList>
    </citation>
    <scope>NUCLEOTIDE SEQUENCE [LARGE SCALE GENOMIC DNA]</scope>
    <source>
        <strain evidence="19 20">B210</strain>
    </source>
</reference>
<dbReference type="InterPro" id="IPR000644">
    <property type="entry name" value="CBS_dom"/>
</dbReference>
<feature type="domain" description="CBS" evidence="18">
    <location>
        <begin position="253"/>
        <end position="310"/>
    </location>
</feature>
<dbReference type="GO" id="GO:0006508">
    <property type="term" value="P:proteolysis"/>
    <property type="evidence" value="ECO:0007669"/>
    <property type="project" value="UniProtKB-KW"/>
</dbReference>
<protein>
    <recommendedName>
        <fullName evidence="14">Zinc metalloprotease</fullName>
    </recommendedName>
</protein>
<dbReference type="PANTHER" id="PTHR39188">
    <property type="entry name" value="MEMBRANE-ASSOCIATED ZINC METALLOPROTEASE M50B"/>
    <property type="match status" value="1"/>
</dbReference>
<keyword evidence="8 14" id="KW-0378">Hydrolase</keyword>
<dbReference type="EMBL" id="QHKO01000002">
    <property type="protein sequence ID" value="RAL23979.1"/>
    <property type="molecule type" value="Genomic_DNA"/>
</dbReference>
<dbReference type="GO" id="GO:0008237">
    <property type="term" value="F:metallopeptidase activity"/>
    <property type="evidence" value="ECO:0007669"/>
    <property type="project" value="UniProtKB-UniRule"/>
</dbReference>
<name>A0A328CBV0_9DELT</name>
<dbReference type="SUPFAM" id="SSF54631">
    <property type="entry name" value="CBS-domain pair"/>
    <property type="match status" value="1"/>
</dbReference>
<dbReference type="GO" id="GO:0046872">
    <property type="term" value="F:metal ion binding"/>
    <property type="evidence" value="ECO:0007669"/>
    <property type="project" value="UniProtKB-UniRule"/>
</dbReference>
<evidence type="ECO:0000256" key="6">
    <source>
        <dbReference type="ARBA" id="ARBA00022723"/>
    </source>
</evidence>
<dbReference type="GO" id="GO:0005886">
    <property type="term" value="C:plasma membrane"/>
    <property type="evidence" value="ECO:0007669"/>
    <property type="project" value="UniProtKB-SubCell"/>
</dbReference>
<dbReference type="InterPro" id="IPR046342">
    <property type="entry name" value="CBS_dom_sf"/>
</dbReference>
<dbReference type="PIRSF" id="PIRSF006404">
    <property type="entry name" value="UCP006404_Pept_M50_CBS"/>
    <property type="match status" value="1"/>
</dbReference>
<evidence type="ECO:0000256" key="7">
    <source>
        <dbReference type="ARBA" id="ARBA00022737"/>
    </source>
</evidence>
<keyword evidence="3 14" id="KW-1003">Cell membrane</keyword>
<evidence type="ECO:0000256" key="5">
    <source>
        <dbReference type="ARBA" id="ARBA00022692"/>
    </source>
</evidence>
<dbReference type="Proteomes" id="UP000249169">
    <property type="component" value="Unassembled WGS sequence"/>
</dbReference>
<feature type="transmembrane region" description="Helical" evidence="14">
    <location>
        <begin position="58"/>
        <end position="78"/>
    </location>
</feature>
<dbReference type="InterPro" id="IPR016483">
    <property type="entry name" value="UCP006404_Pept_M50_CBS"/>
</dbReference>
<comment type="cofactor">
    <cofactor evidence="14 16">
        <name>Zn(2+)</name>
        <dbReference type="ChEBI" id="CHEBI:29105"/>
    </cofactor>
    <text evidence="14 16">Binds 1 zinc ion per subunit.</text>
</comment>
<keyword evidence="9 14" id="KW-0862">Zinc</keyword>